<feature type="signal peptide" evidence="13">
    <location>
        <begin position="1"/>
        <end position="24"/>
    </location>
</feature>
<dbReference type="InterPro" id="IPR001611">
    <property type="entry name" value="Leu-rich_rpt"/>
</dbReference>
<feature type="chain" id="PRO_5043900621" evidence="13">
    <location>
        <begin position="25"/>
        <end position="1151"/>
    </location>
</feature>
<dbReference type="InterPro" id="IPR013210">
    <property type="entry name" value="LRR_N_plant-typ"/>
</dbReference>
<evidence type="ECO:0000256" key="4">
    <source>
        <dbReference type="ARBA" id="ARBA00022553"/>
    </source>
</evidence>
<reference evidence="15 16" key="1">
    <citation type="journal article" date="2018" name="Sci. Data">
        <title>The draft genome sequence of cork oak.</title>
        <authorList>
            <person name="Ramos A.M."/>
            <person name="Usie A."/>
            <person name="Barbosa P."/>
            <person name="Barros P.M."/>
            <person name="Capote T."/>
            <person name="Chaves I."/>
            <person name="Simoes F."/>
            <person name="Abreu I."/>
            <person name="Carrasquinho I."/>
            <person name="Faro C."/>
            <person name="Guimaraes J.B."/>
            <person name="Mendonca D."/>
            <person name="Nobrega F."/>
            <person name="Rodrigues L."/>
            <person name="Saibo N.J.M."/>
            <person name="Varela M.C."/>
            <person name="Egas C."/>
            <person name="Matos J."/>
            <person name="Miguel C.M."/>
            <person name="Oliveira M.M."/>
            <person name="Ricardo C.P."/>
            <person name="Goncalves S."/>
        </authorList>
    </citation>
    <scope>NUCLEOTIDE SEQUENCE [LARGE SCALE GENOMIC DNA]</scope>
    <source>
        <strain evidence="16">cv. HL8</strain>
    </source>
</reference>
<keyword evidence="4" id="KW-0597">Phosphoprotein</keyword>
<keyword evidence="7 13" id="KW-0732">Signal</keyword>
<evidence type="ECO:0000313" key="15">
    <source>
        <dbReference type="EMBL" id="KAK7814581.1"/>
    </source>
</evidence>
<evidence type="ECO:0000313" key="16">
    <source>
        <dbReference type="Proteomes" id="UP000237347"/>
    </source>
</evidence>
<dbReference type="GO" id="GO:0005886">
    <property type="term" value="C:plasma membrane"/>
    <property type="evidence" value="ECO:0007669"/>
    <property type="project" value="UniProtKB-SubCell"/>
</dbReference>
<dbReference type="InterPro" id="IPR003591">
    <property type="entry name" value="Leu-rich_rpt_typical-subtyp"/>
</dbReference>
<dbReference type="SMART" id="SM00369">
    <property type="entry name" value="LRR_TYP"/>
    <property type="match status" value="9"/>
</dbReference>
<dbReference type="SMART" id="SM00365">
    <property type="entry name" value="LRR_SD22"/>
    <property type="match status" value="6"/>
</dbReference>
<evidence type="ECO:0000256" key="2">
    <source>
        <dbReference type="ARBA" id="ARBA00009592"/>
    </source>
</evidence>
<dbReference type="Pfam" id="PF08263">
    <property type="entry name" value="LRRNT_2"/>
    <property type="match status" value="1"/>
</dbReference>
<dbReference type="EMBL" id="PKMF04001090">
    <property type="protein sequence ID" value="KAK7814581.1"/>
    <property type="molecule type" value="Genomic_DNA"/>
</dbReference>
<comment type="subcellular location">
    <subcellularLocation>
        <location evidence="1">Cell membrane</location>
        <topology evidence="1">Single-pass type I membrane protein</topology>
    </subcellularLocation>
</comment>
<dbReference type="InterPro" id="IPR032675">
    <property type="entry name" value="LRR_dom_sf"/>
</dbReference>
<dbReference type="FunFam" id="3.80.10.10:FF:000722">
    <property type="entry name" value="Leucine-rich repeat receptor-like protein kinase"/>
    <property type="match status" value="1"/>
</dbReference>
<dbReference type="SUPFAM" id="SSF52047">
    <property type="entry name" value="RNI-like"/>
    <property type="match status" value="1"/>
</dbReference>
<dbReference type="PANTHER" id="PTHR48062:SF52">
    <property type="entry name" value="RECEPTOR-LIKE PROTEIN 8-RELATED"/>
    <property type="match status" value="1"/>
</dbReference>
<keyword evidence="9 12" id="KW-1133">Transmembrane helix</keyword>
<evidence type="ECO:0000256" key="6">
    <source>
        <dbReference type="ARBA" id="ARBA00022692"/>
    </source>
</evidence>
<dbReference type="SUPFAM" id="SSF52058">
    <property type="entry name" value="L domain-like"/>
    <property type="match status" value="2"/>
</dbReference>
<evidence type="ECO:0000256" key="12">
    <source>
        <dbReference type="SAM" id="Phobius"/>
    </source>
</evidence>
<evidence type="ECO:0000256" key="7">
    <source>
        <dbReference type="ARBA" id="ARBA00022729"/>
    </source>
</evidence>
<gene>
    <name evidence="15" type="primary">RLP21_9</name>
    <name evidence="15" type="ORF">CFP56_002944</name>
</gene>
<feature type="transmembrane region" description="Helical" evidence="12">
    <location>
        <begin position="1092"/>
        <end position="1115"/>
    </location>
</feature>
<comment type="caution">
    <text evidence="15">The sequence shown here is derived from an EMBL/GenBank/DDBJ whole genome shotgun (WGS) entry which is preliminary data.</text>
</comment>
<keyword evidence="6 12" id="KW-0812">Transmembrane</keyword>
<organism evidence="15 16">
    <name type="scientific">Quercus suber</name>
    <name type="common">Cork oak</name>
    <dbReference type="NCBI Taxonomy" id="58331"/>
    <lineage>
        <taxon>Eukaryota</taxon>
        <taxon>Viridiplantae</taxon>
        <taxon>Streptophyta</taxon>
        <taxon>Embryophyta</taxon>
        <taxon>Tracheophyta</taxon>
        <taxon>Spermatophyta</taxon>
        <taxon>Magnoliopsida</taxon>
        <taxon>eudicotyledons</taxon>
        <taxon>Gunneridae</taxon>
        <taxon>Pentapetalae</taxon>
        <taxon>rosids</taxon>
        <taxon>fabids</taxon>
        <taxon>Fagales</taxon>
        <taxon>Fagaceae</taxon>
        <taxon>Quercus</taxon>
    </lineage>
</organism>
<dbReference type="PROSITE" id="PS51450">
    <property type="entry name" value="LRR"/>
    <property type="match status" value="2"/>
</dbReference>
<feature type="transmembrane region" description="Helical" evidence="12">
    <location>
        <begin position="923"/>
        <end position="946"/>
    </location>
</feature>
<dbReference type="InterPro" id="IPR051502">
    <property type="entry name" value="RLP_Defense_Trigger"/>
</dbReference>
<dbReference type="Pfam" id="PF13855">
    <property type="entry name" value="LRR_8"/>
    <property type="match status" value="5"/>
</dbReference>
<evidence type="ECO:0000256" key="1">
    <source>
        <dbReference type="ARBA" id="ARBA00004251"/>
    </source>
</evidence>
<dbReference type="PRINTS" id="PR00019">
    <property type="entry name" value="LEURICHRPT"/>
</dbReference>
<protein>
    <submittedName>
        <fullName evidence="15">Receptor like protein 21</fullName>
    </submittedName>
</protein>
<keyword evidence="10 12" id="KW-0472">Membrane</keyword>
<accession>A0AAW0IK56</accession>
<keyword evidence="15" id="KW-0675">Receptor</keyword>
<dbReference type="Pfam" id="PF00560">
    <property type="entry name" value="LRR_1"/>
    <property type="match status" value="5"/>
</dbReference>
<evidence type="ECO:0000256" key="11">
    <source>
        <dbReference type="ARBA" id="ARBA00023180"/>
    </source>
</evidence>
<evidence type="ECO:0000256" key="10">
    <source>
        <dbReference type="ARBA" id="ARBA00023136"/>
    </source>
</evidence>
<sequence>MEWPLVRSLLWVLVLVAHIHELRACIEEERMGLLELKAYLRSNSNYTKPLLPSWVHDLKSECCNWERVKCNDTTGHVIKLWLSNINHETHVYADNENRFFNESLLQPFKELRILDFSHNGIRGWQGNKEWNSWPKLNKLMHIDLSWNLLQKDILRFLGALPNLKYLDLSYNEMQGPLSSKDMTNFRSLEILDMSGNMFTGNLSSYIGTLPSLKAISLSQNKLRGNLHAKDLGMLKKLEELDLSDNNFEWILPPCLSRLTSLRLLDLSKNQFSGNLSSFVIANLTSLEYIDLSYNRFGGLFSFSSFANHSKLKVIRFKGENYRIEDGNKIVSESNTFEIETENPIWEPLFQLKVLVLPNCDLSKLSSKHSKQELELVDISHNRLKGSFPVWLIENNTRLQLLNLRDNYFGGQFHLPIDHCSNLSWLDFSYNNFNGQLQENIGKMIPNLQYLNISQNHFEGFLPPSIGDMNNLEKLDLSNNNFSGEVPMKLLVNCTSLVVLKLSYNKFHGEIFSEGFQFFNHSLRILELKNNQFTGTLPSMVPTAGSHLGLLDISNNGFSGLIPRWLVGNLQYLWSLDMSNNFFEGPIPCESHAYILIDLSHNLLSEWSPSCVDSYTIQHLFLQGNKLTGSLPKLSFNFSLHIVTLDIRDNKFYGRIPNEVGVLPNLRILLLSGNNFSGMIPNRLCWLKNIAIMDLSRNNFSGTIPHCFHNLTFEKIDAFEGLTEPNSNLLEFRDIIVPYQSIRKRNFENFEVERVVAEEIGIEFTMKYRSYFYKGRVLDLMSGLDLSVNKLTGGIPPELGQLSPILALNLSYNQLTGSIPNTFSKLTQLESLDLSHNNLSGEIPSTLIDLHFLEVFCVAYNNLSSKAPDMKGQFGTFQNSSYEGNPFLCGPPLEKSCTRVDKSPPSPIKSSNASHGKWYDVDPLVFYTTFIVSYVIFFIGVACILYINPYWQQQCFNLIENRGIPPELGQLSPILALNLSYNQLTGSIPNTFSKLTQLESLDLSHNNLSGEIPSTLIDLHFLEVFCVAYNNLSSKAPDMKGQFGTFQNSSYEGNPFLCGPPLEKSCTRVDKSPPSPIKSSNASHGKWYDVDPLVFYTTFIVSYVIFFIGVACILYINPYWQQQCFNLIENRMYWCYNFAFYKLERLSNCICH</sequence>
<comment type="similarity">
    <text evidence="2">Belongs to the RLP family.</text>
</comment>
<keyword evidence="5" id="KW-0433">Leucine-rich repeat</keyword>
<evidence type="ECO:0000256" key="13">
    <source>
        <dbReference type="SAM" id="SignalP"/>
    </source>
</evidence>
<evidence type="ECO:0000259" key="14">
    <source>
        <dbReference type="Pfam" id="PF08263"/>
    </source>
</evidence>
<keyword evidence="3" id="KW-1003">Cell membrane</keyword>
<dbReference type="FunFam" id="3.80.10.10:FF:001678">
    <property type="entry name" value="Calmodulin-binding receptor kinase CaMRLK"/>
    <property type="match status" value="2"/>
</dbReference>
<evidence type="ECO:0000256" key="3">
    <source>
        <dbReference type="ARBA" id="ARBA00022475"/>
    </source>
</evidence>
<evidence type="ECO:0000256" key="8">
    <source>
        <dbReference type="ARBA" id="ARBA00022737"/>
    </source>
</evidence>
<keyword evidence="11" id="KW-0325">Glycoprotein</keyword>
<name>A0AAW0IK56_QUESU</name>
<dbReference type="AlphaFoldDB" id="A0AAW0IK56"/>
<evidence type="ECO:0000256" key="5">
    <source>
        <dbReference type="ARBA" id="ARBA00022614"/>
    </source>
</evidence>
<feature type="domain" description="Leucine-rich repeat-containing N-terminal plant-type" evidence="14">
    <location>
        <begin position="28"/>
        <end position="71"/>
    </location>
</feature>
<dbReference type="Proteomes" id="UP000237347">
    <property type="component" value="Unassembled WGS sequence"/>
</dbReference>
<dbReference type="PANTHER" id="PTHR48062">
    <property type="entry name" value="RECEPTOR-LIKE PROTEIN 14"/>
    <property type="match status" value="1"/>
</dbReference>
<keyword evidence="16" id="KW-1185">Reference proteome</keyword>
<dbReference type="FunFam" id="3.80.10.10:FF:000213">
    <property type="entry name" value="Tyrosine-sulfated glycopeptide receptor 1"/>
    <property type="match status" value="1"/>
</dbReference>
<keyword evidence="8" id="KW-0677">Repeat</keyword>
<evidence type="ECO:0000256" key="9">
    <source>
        <dbReference type="ARBA" id="ARBA00022989"/>
    </source>
</evidence>
<dbReference type="Gene3D" id="3.80.10.10">
    <property type="entry name" value="Ribonuclease Inhibitor"/>
    <property type="match status" value="6"/>
</dbReference>
<proteinExistence type="inferred from homology"/>
<dbReference type="FunFam" id="3.80.10.10:FF:000095">
    <property type="entry name" value="LRR receptor-like serine/threonine-protein kinase GSO1"/>
    <property type="match status" value="1"/>
</dbReference>